<name>A0ABD2WTY5_9HYME</name>
<comment type="subcellular location">
    <subcellularLocation>
        <location evidence="1">Nucleus</location>
    </subcellularLocation>
</comment>
<dbReference type="PROSITE" id="PS00039">
    <property type="entry name" value="DEAD_ATP_HELICASE"/>
    <property type="match status" value="1"/>
</dbReference>
<keyword evidence="6 11" id="KW-0067">ATP-binding</keyword>
<dbReference type="InterPro" id="IPR027417">
    <property type="entry name" value="P-loop_NTPase"/>
</dbReference>
<evidence type="ECO:0000256" key="3">
    <source>
        <dbReference type="ARBA" id="ARBA00022741"/>
    </source>
</evidence>
<keyword evidence="4 11" id="KW-0378">Hydrolase</keyword>
<feature type="short sequence motif" description="Q motif" evidence="10">
    <location>
        <begin position="54"/>
        <end position="82"/>
    </location>
</feature>
<dbReference type="EC" id="3.6.4.13" evidence="2"/>
<feature type="domain" description="Rhodanese" evidence="13">
    <location>
        <begin position="288"/>
        <end position="355"/>
    </location>
</feature>
<feature type="region of interest" description="Disordered" evidence="12">
    <location>
        <begin position="1"/>
        <end position="40"/>
    </location>
</feature>
<dbReference type="GO" id="GO:0016787">
    <property type="term" value="F:hydrolase activity"/>
    <property type="evidence" value="ECO:0007669"/>
    <property type="project" value="UniProtKB-KW"/>
</dbReference>
<evidence type="ECO:0000259" key="14">
    <source>
        <dbReference type="PROSITE" id="PS51192"/>
    </source>
</evidence>
<evidence type="ECO:0000256" key="12">
    <source>
        <dbReference type="SAM" id="MobiDB-lite"/>
    </source>
</evidence>
<dbReference type="InterPro" id="IPR001763">
    <property type="entry name" value="Rhodanese-like_dom"/>
</dbReference>
<dbReference type="PROSITE" id="PS51195">
    <property type="entry name" value="Q_MOTIF"/>
    <property type="match status" value="1"/>
</dbReference>
<keyword evidence="5 11" id="KW-0347">Helicase</keyword>
<feature type="compositionally biased region" description="Polar residues" evidence="12">
    <location>
        <begin position="29"/>
        <end position="40"/>
    </location>
</feature>
<evidence type="ECO:0000256" key="2">
    <source>
        <dbReference type="ARBA" id="ARBA00012552"/>
    </source>
</evidence>
<dbReference type="GO" id="GO:0010468">
    <property type="term" value="P:regulation of gene expression"/>
    <property type="evidence" value="ECO:0007669"/>
    <property type="project" value="UniProtKB-ARBA"/>
</dbReference>
<dbReference type="GO" id="GO:0005524">
    <property type="term" value="F:ATP binding"/>
    <property type="evidence" value="ECO:0007669"/>
    <property type="project" value="UniProtKB-KW"/>
</dbReference>
<dbReference type="InterPro" id="IPR000629">
    <property type="entry name" value="RNA-helicase_DEAD-box_CS"/>
</dbReference>
<keyword evidence="8" id="KW-0539">Nucleus</keyword>
<keyword evidence="3 11" id="KW-0547">Nucleotide-binding</keyword>
<dbReference type="SUPFAM" id="SSF52540">
    <property type="entry name" value="P-loop containing nucleoside triphosphate hydrolases"/>
    <property type="match status" value="1"/>
</dbReference>
<dbReference type="SMART" id="SM00490">
    <property type="entry name" value="HELICc"/>
    <property type="match status" value="1"/>
</dbReference>
<evidence type="ECO:0000259" key="13">
    <source>
        <dbReference type="PROSITE" id="PS50206"/>
    </source>
</evidence>
<dbReference type="PANTHER" id="PTHR47959">
    <property type="entry name" value="ATP-DEPENDENT RNA HELICASE RHLE-RELATED"/>
    <property type="match status" value="1"/>
</dbReference>
<dbReference type="Gene3D" id="3.40.50.300">
    <property type="entry name" value="P-loop containing nucleotide triphosphate hydrolases"/>
    <property type="match status" value="2"/>
</dbReference>
<feature type="domain" description="Helicase C-terminal" evidence="15">
    <location>
        <begin position="283"/>
        <end position="434"/>
    </location>
</feature>
<evidence type="ECO:0000256" key="4">
    <source>
        <dbReference type="ARBA" id="ARBA00022801"/>
    </source>
</evidence>
<dbReference type="PROSITE" id="PS51194">
    <property type="entry name" value="HELICASE_CTER"/>
    <property type="match status" value="1"/>
</dbReference>
<evidence type="ECO:0000256" key="8">
    <source>
        <dbReference type="ARBA" id="ARBA00023242"/>
    </source>
</evidence>
<evidence type="ECO:0000259" key="16">
    <source>
        <dbReference type="PROSITE" id="PS51195"/>
    </source>
</evidence>
<evidence type="ECO:0000259" key="15">
    <source>
        <dbReference type="PROSITE" id="PS51194"/>
    </source>
</evidence>
<dbReference type="InterPro" id="IPR011545">
    <property type="entry name" value="DEAD/DEAH_box_helicase_dom"/>
</dbReference>
<reference evidence="17 18" key="1">
    <citation type="journal article" date="2024" name="bioRxiv">
        <title>A reference genome for Trichogramma kaykai: A tiny desert-dwelling parasitoid wasp with competing sex-ratio distorters.</title>
        <authorList>
            <person name="Culotta J."/>
            <person name="Lindsey A.R."/>
        </authorList>
    </citation>
    <scope>NUCLEOTIDE SEQUENCE [LARGE SCALE GENOMIC DNA]</scope>
    <source>
        <strain evidence="17 18">KSX58</strain>
    </source>
</reference>
<dbReference type="InterPro" id="IPR050079">
    <property type="entry name" value="DEAD_box_RNA_helicase"/>
</dbReference>
<dbReference type="SMART" id="SM00487">
    <property type="entry name" value="DEXDc"/>
    <property type="match status" value="1"/>
</dbReference>
<dbReference type="CDD" id="cd17954">
    <property type="entry name" value="DEADc_DDX47"/>
    <property type="match status" value="1"/>
</dbReference>
<feature type="domain" description="Helicase ATP-binding" evidence="14">
    <location>
        <begin position="85"/>
        <end position="256"/>
    </location>
</feature>
<evidence type="ECO:0000256" key="5">
    <source>
        <dbReference type="ARBA" id="ARBA00022806"/>
    </source>
</evidence>
<evidence type="ECO:0000256" key="6">
    <source>
        <dbReference type="ARBA" id="ARBA00022840"/>
    </source>
</evidence>
<dbReference type="PANTHER" id="PTHR47959:SF20">
    <property type="entry name" value="RNA HELICASE"/>
    <property type="match status" value="1"/>
</dbReference>
<evidence type="ECO:0000313" key="18">
    <source>
        <dbReference type="Proteomes" id="UP001627154"/>
    </source>
</evidence>
<dbReference type="GO" id="GO:0003723">
    <property type="term" value="F:RNA binding"/>
    <property type="evidence" value="ECO:0007669"/>
    <property type="project" value="UniProtKB-KW"/>
</dbReference>
<sequence length="495" mass="56031">MSDVQESSDNEETSINGESSIDKELSIDGETSVNEETLTNENTLVNEEIATNEVTWKDLGLNDVMLKAVENLKWEKPSLIQQKAIPPAIEGKDIIGLAETGSGKTASFALPIVQALLKDPQRYFALVLTPTRELAFQISEQFTAIGSMIGLKCAVIVGGLEMKTQVLQLSKKPHIIVAAPGRLVDHLKSTKGFNLRSLKYLVLDEADRLLSNEFEKQLNTILRAVPRERKTMLFSATMTKKVHKLQRASLKDPVKVEVSTTYQTVEKLKQYYMFMPGQYKEVYLVHLLTQLQSEKEKEKAKSVMIFCFTCERTMRVAKLLCALGFKAVPLHGQMVQNKRIAALNKFKAKDRPILVSTDVASRGLDIPHVDAVINFDVPTHSKDYIHRVGRTARAGRKGLSVTFSTQYDLELFLNIEKLIEKKMELYPHKEEDVMSLLESVMAAQKLMVDEKSQAIEDKKMGRKRKPTDNDFENDIDKKAKFKKSFKGKNKKRRIH</sequence>
<dbReference type="InterPro" id="IPR044765">
    <property type="entry name" value="DDX47/Rrp3_DEADc"/>
</dbReference>
<dbReference type="InterPro" id="IPR001650">
    <property type="entry name" value="Helicase_C-like"/>
</dbReference>
<feature type="compositionally biased region" description="Basic residues" evidence="12">
    <location>
        <begin position="479"/>
        <end position="495"/>
    </location>
</feature>
<dbReference type="GO" id="GO:0003724">
    <property type="term" value="F:RNA helicase activity"/>
    <property type="evidence" value="ECO:0007669"/>
    <property type="project" value="UniProtKB-EC"/>
</dbReference>
<comment type="similarity">
    <text evidence="9">Belongs to the DEAD box helicase family. DDX47/RRP3 subfamily.</text>
</comment>
<gene>
    <name evidence="17" type="ORF">TKK_010089</name>
</gene>
<feature type="domain" description="DEAD-box RNA helicase Q" evidence="16">
    <location>
        <begin position="54"/>
        <end position="82"/>
    </location>
</feature>
<dbReference type="InterPro" id="IPR014001">
    <property type="entry name" value="Helicase_ATP-bd"/>
</dbReference>
<evidence type="ECO:0000256" key="9">
    <source>
        <dbReference type="ARBA" id="ARBA00024350"/>
    </source>
</evidence>
<keyword evidence="7" id="KW-0694">RNA-binding</keyword>
<dbReference type="GO" id="GO:0005634">
    <property type="term" value="C:nucleus"/>
    <property type="evidence" value="ECO:0007669"/>
    <property type="project" value="UniProtKB-SubCell"/>
</dbReference>
<evidence type="ECO:0000256" key="7">
    <source>
        <dbReference type="ARBA" id="ARBA00022884"/>
    </source>
</evidence>
<organism evidence="17 18">
    <name type="scientific">Trichogramma kaykai</name>
    <dbReference type="NCBI Taxonomy" id="54128"/>
    <lineage>
        <taxon>Eukaryota</taxon>
        <taxon>Metazoa</taxon>
        <taxon>Ecdysozoa</taxon>
        <taxon>Arthropoda</taxon>
        <taxon>Hexapoda</taxon>
        <taxon>Insecta</taxon>
        <taxon>Pterygota</taxon>
        <taxon>Neoptera</taxon>
        <taxon>Endopterygota</taxon>
        <taxon>Hymenoptera</taxon>
        <taxon>Apocrita</taxon>
        <taxon>Proctotrupomorpha</taxon>
        <taxon>Chalcidoidea</taxon>
        <taxon>Trichogrammatidae</taxon>
        <taxon>Trichogramma</taxon>
    </lineage>
</organism>
<dbReference type="Pfam" id="PF00271">
    <property type="entry name" value="Helicase_C"/>
    <property type="match status" value="1"/>
</dbReference>
<evidence type="ECO:0000313" key="17">
    <source>
        <dbReference type="EMBL" id="KAL3395937.1"/>
    </source>
</evidence>
<feature type="region of interest" description="Disordered" evidence="12">
    <location>
        <begin position="452"/>
        <end position="495"/>
    </location>
</feature>
<dbReference type="Pfam" id="PF00270">
    <property type="entry name" value="DEAD"/>
    <property type="match status" value="1"/>
</dbReference>
<feature type="compositionally biased region" description="Acidic residues" evidence="12">
    <location>
        <begin position="1"/>
        <end position="12"/>
    </location>
</feature>
<dbReference type="AlphaFoldDB" id="A0ABD2WTY5"/>
<dbReference type="Proteomes" id="UP001627154">
    <property type="component" value="Unassembled WGS sequence"/>
</dbReference>
<evidence type="ECO:0000256" key="11">
    <source>
        <dbReference type="RuleBase" id="RU000492"/>
    </source>
</evidence>
<accession>A0ABD2WTY5</accession>
<dbReference type="PROSITE" id="PS51192">
    <property type="entry name" value="HELICASE_ATP_BIND_1"/>
    <property type="match status" value="1"/>
</dbReference>
<comment type="caution">
    <text evidence="17">The sequence shown here is derived from an EMBL/GenBank/DDBJ whole genome shotgun (WGS) entry which is preliminary data.</text>
</comment>
<dbReference type="EMBL" id="JBJJXI010000076">
    <property type="protein sequence ID" value="KAL3395937.1"/>
    <property type="molecule type" value="Genomic_DNA"/>
</dbReference>
<proteinExistence type="inferred from homology"/>
<dbReference type="PROSITE" id="PS50206">
    <property type="entry name" value="RHODANESE_3"/>
    <property type="match status" value="1"/>
</dbReference>
<protein>
    <recommendedName>
        <fullName evidence="2">RNA helicase</fullName>
        <ecNumber evidence="2">3.6.4.13</ecNumber>
    </recommendedName>
</protein>
<dbReference type="InterPro" id="IPR014014">
    <property type="entry name" value="RNA_helicase_DEAD_Q_motif"/>
</dbReference>
<evidence type="ECO:0000256" key="10">
    <source>
        <dbReference type="PROSITE-ProRule" id="PRU00552"/>
    </source>
</evidence>
<evidence type="ECO:0000256" key="1">
    <source>
        <dbReference type="ARBA" id="ARBA00004123"/>
    </source>
</evidence>
<dbReference type="CDD" id="cd18787">
    <property type="entry name" value="SF2_C_DEAD"/>
    <property type="match status" value="1"/>
</dbReference>
<keyword evidence="18" id="KW-1185">Reference proteome</keyword>